<dbReference type="Pfam" id="PF01408">
    <property type="entry name" value="GFO_IDH_MocA"/>
    <property type="match status" value="1"/>
</dbReference>
<feature type="domain" description="Gfo/Idh/MocA-like oxidoreductase N-terminal" evidence="1">
    <location>
        <begin position="5"/>
        <end position="122"/>
    </location>
</feature>
<dbReference type="PANTHER" id="PTHR43377:SF1">
    <property type="entry name" value="BILIVERDIN REDUCTASE A"/>
    <property type="match status" value="1"/>
</dbReference>
<name>A0A4V2SNF6_9BACL</name>
<dbReference type="InterPro" id="IPR000683">
    <property type="entry name" value="Gfo/Idh/MocA-like_OxRdtase_N"/>
</dbReference>
<dbReference type="SUPFAM" id="SSF55347">
    <property type="entry name" value="Glyceraldehyde-3-phosphate dehydrogenase-like, C-terminal domain"/>
    <property type="match status" value="1"/>
</dbReference>
<dbReference type="Gene3D" id="3.40.50.720">
    <property type="entry name" value="NAD(P)-binding Rossmann-like Domain"/>
    <property type="match status" value="1"/>
</dbReference>
<dbReference type="GO" id="GO:0000166">
    <property type="term" value="F:nucleotide binding"/>
    <property type="evidence" value="ECO:0007669"/>
    <property type="project" value="InterPro"/>
</dbReference>
<organism evidence="3 4">
    <name type="scientific">Scopulibacillus darangshiensis</name>
    <dbReference type="NCBI Taxonomy" id="442528"/>
    <lineage>
        <taxon>Bacteria</taxon>
        <taxon>Bacillati</taxon>
        <taxon>Bacillota</taxon>
        <taxon>Bacilli</taxon>
        <taxon>Bacillales</taxon>
        <taxon>Sporolactobacillaceae</taxon>
        <taxon>Scopulibacillus</taxon>
    </lineage>
</organism>
<sequence length="341" mass="37850">MDKMKAAIIGAGKQGEVHARTLNEIPYVDIVAICDLNETRAGEMAQKYNIKEVYTDHKEMLNKSDCDFVAIVTPDHLHAQVTIDCTNAKKHILIEKPFATTREDIHAMLEAIERNKVRAMVDLHNRWSPPFSTAKRAIENGEIGDIRSGYIRLNDNKSVATDMLSWSANSSILWFLGSHSLDAISWLVNSRVEKVYSVARDGVLKKLGVDTIDMYQTTLEYENGCIVQMENGWITPNGNTAIIDFKCNVLGSEGMININTSSHDLIQISTEKKTMSPDILAKPIVENKMAGFSSNSIRSFVDRLIDGKPFLVSVEEAANSCLALIAILESANKGKAVKVDY</sequence>
<gene>
    <name evidence="3" type="ORF">EV207_104155</name>
</gene>
<keyword evidence="4" id="KW-1185">Reference proteome</keyword>
<dbReference type="InterPro" id="IPR036291">
    <property type="entry name" value="NAD(P)-bd_dom_sf"/>
</dbReference>
<dbReference type="Gene3D" id="3.30.360.10">
    <property type="entry name" value="Dihydrodipicolinate Reductase, domain 2"/>
    <property type="match status" value="1"/>
</dbReference>
<dbReference type="OrthoDB" id="9815825at2"/>
<dbReference type="RefSeq" id="WP_132744308.1">
    <property type="nucleotide sequence ID" value="NZ_SLXK01000004.1"/>
</dbReference>
<evidence type="ECO:0000259" key="2">
    <source>
        <dbReference type="Pfam" id="PF22725"/>
    </source>
</evidence>
<accession>A0A4V2SNF6</accession>
<reference evidence="3 4" key="1">
    <citation type="submission" date="2019-03" db="EMBL/GenBank/DDBJ databases">
        <title>Genomic Encyclopedia of Type Strains, Phase IV (KMG-IV): sequencing the most valuable type-strain genomes for metagenomic binning, comparative biology and taxonomic classification.</title>
        <authorList>
            <person name="Goeker M."/>
        </authorList>
    </citation>
    <scope>NUCLEOTIDE SEQUENCE [LARGE SCALE GENOMIC DNA]</scope>
    <source>
        <strain evidence="3 4">DSM 19377</strain>
    </source>
</reference>
<dbReference type="PANTHER" id="PTHR43377">
    <property type="entry name" value="BILIVERDIN REDUCTASE A"/>
    <property type="match status" value="1"/>
</dbReference>
<dbReference type="Proteomes" id="UP000295416">
    <property type="component" value="Unassembled WGS sequence"/>
</dbReference>
<dbReference type="InterPro" id="IPR055170">
    <property type="entry name" value="GFO_IDH_MocA-like_dom"/>
</dbReference>
<protein>
    <submittedName>
        <fullName evidence="3">Putative dehydrogenase</fullName>
    </submittedName>
</protein>
<evidence type="ECO:0000313" key="3">
    <source>
        <dbReference type="EMBL" id="TCP30976.1"/>
    </source>
</evidence>
<feature type="domain" description="GFO/IDH/MocA-like oxidoreductase" evidence="2">
    <location>
        <begin position="131"/>
        <end position="256"/>
    </location>
</feature>
<dbReference type="InterPro" id="IPR051450">
    <property type="entry name" value="Gfo/Idh/MocA_Oxidoreductases"/>
</dbReference>
<evidence type="ECO:0000259" key="1">
    <source>
        <dbReference type="Pfam" id="PF01408"/>
    </source>
</evidence>
<dbReference type="SUPFAM" id="SSF51735">
    <property type="entry name" value="NAD(P)-binding Rossmann-fold domains"/>
    <property type="match status" value="1"/>
</dbReference>
<dbReference type="Pfam" id="PF22725">
    <property type="entry name" value="GFO_IDH_MocA_C3"/>
    <property type="match status" value="1"/>
</dbReference>
<dbReference type="EMBL" id="SLXK01000004">
    <property type="protein sequence ID" value="TCP30976.1"/>
    <property type="molecule type" value="Genomic_DNA"/>
</dbReference>
<evidence type="ECO:0000313" key="4">
    <source>
        <dbReference type="Proteomes" id="UP000295416"/>
    </source>
</evidence>
<dbReference type="AlphaFoldDB" id="A0A4V2SNF6"/>
<proteinExistence type="predicted"/>
<comment type="caution">
    <text evidence="3">The sequence shown here is derived from an EMBL/GenBank/DDBJ whole genome shotgun (WGS) entry which is preliminary data.</text>
</comment>